<dbReference type="EMBL" id="BEZZ01000066">
    <property type="protein sequence ID" value="GCC24762.1"/>
    <property type="molecule type" value="Genomic_DNA"/>
</dbReference>
<evidence type="ECO:0000256" key="3">
    <source>
        <dbReference type="SAM" id="SignalP"/>
    </source>
</evidence>
<sequence>MRRSPRGRPSARAVLLGALALLFSQAAETCPGKLDCTIKRRQHCMPGFDHCGPCLSGFVEDEKGNCVEEHRIRHGSSDIDGDIDYIASLLAKKESTPHTLQLAAAAETGKNKPANLKDESQGVRADISSNKEMLSTTASAPPNAPGKVAAIKSIPKRDVPFTDAILLTLIIVCTVAGVSGLIIAGICWYRLQKEVRLTQKADYPGYGIIGSNAQPEKPLSGDKKLAQSAQMYHYQHQKQQMLSMEKNKDESKVPESATESEGENEDGDFTVYECPGLAPTGEMEVKNPLFDDSSLHHPPLSN</sequence>
<accession>A0A401S314</accession>
<dbReference type="AlphaFoldDB" id="A0A401S314"/>
<protein>
    <recommendedName>
        <fullName evidence="6">Neural proliferation differentiation and control protein 1</fullName>
    </recommendedName>
</protein>
<reference evidence="4 5" key="1">
    <citation type="journal article" date="2018" name="Nat. Ecol. Evol.">
        <title>Shark genomes provide insights into elasmobranch evolution and the origin of vertebrates.</title>
        <authorList>
            <person name="Hara Y"/>
            <person name="Yamaguchi K"/>
            <person name="Onimaru K"/>
            <person name="Kadota M"/>
            <person name="Koyanagi M"/>
            <person name="Keeley SD"/>
            <person name="Tatsumi K"/>
            <person name="Tanaka K"/>
            <person name="Motone F"/>
            <person name="Kageyama Y"/>
            <person name="Nozu R"/>
            <person name="Adachi N"/>
            <person name="Nishimura O"/>
            <person name="Nakagawa R"/>
            <person name="Tanegashima C"/>
            <person name="Kiyatake I"/>
            <person name="Matsumoto R"/>
            <person name="Murakumo K"/>
            <person name="Nishida K"/>
            <person name="Terakita A"/>
            <person name="Kuratani S"/>
            <person name="Sato K"/>
            <person name="Hyodo S Kuraku.S."/>
        </authorList>
    </citation>
    <scope>NUCLEOTIDE SEQUENCE [LARGE SCALE GENOMIC DNA]</scope>
</reference>
<keyword evidence="2" id="KW-0472">Membrane</keyword>
<name>A0A401S314_CHIPU</name>
<proteinExistence type="predicted"/>
<evidence type="ECO:0000313" key="5">
    <source>
        <dbReference type="Proteomes" id="UP000287033"/>
    </source>
</evidence>
<feature type="chain" id="PRO_5019245440" description="Neural proliferation differentiation and control protein 1" evidence="3">
    <location>
        <begin position="30"/>
        <end position="302"/>
    </location>
</feature>
<keyword evidence="3" id="KW-0732">Signal</keyword>
<keyword evidence="5" id="KW-1185">Reference proteome</keyword>
<dbReference type="InterPro" id="IPR009635">
    <property type="entry name" value="NPDC1"/>
</dbReference>
<evidence type="ECO:0000256" key="1">
    <source>
        <dbReference type="SAM" id="MobiDB-lite"/>
    </source>
</evidence>
<dbReference type="OMA" id="ENHKSEP"/>
<dbReference type="PANTHER" id="PTHR23352:SF2">
    <property type="entry name" value="NEURAL PROLIFERATION DIFFERENTIATION AND CONTROL PROTEIN 1"/>
    <property type="match status" value="1"/>
</dbReference>
<feature type="region of interest" description="Disordered" evidence="1">
    <location>
        <begin position="236"/>
        <end position="302"/>
    </location>
</feature>
<dbReference type="STRING" id="137246.A0A401S314"/>
<feature type="compositionally biased region" description="Acidic residues" evidence="1">
    <location>
        <begin position="258"/>
        <end position="268"/>
    </location>
</feature>
<dbReference type="PANTHER" id="PTHR23352">
    <property type="entry name" value="NEURAL PROLIFERATION DIFFERENTIATION AND CONTROL PROTEIN-1 NPDC-1 PROTEIN"/>
    <property type="match status" value="1"/>
</dbReference>
<comment type="caution">
    <text evidence="4">The sequence shown here is derived from an EMBL/GenBank/DDBJ whole genome shotgun (WGS) entry which is preliminary data.</text>
</comment>
<keyword evidence="2" id="KW-1133">Transmembrane helix</keyword>
<feature type="transmembrane region" description="Helical" evidence="2">
    <location>
        <begin position="164"/>
        <end position="189"/>
    </location>
</feature>
<dbReference type="Pfam" id="PF06809">
    <property type="entry name" value="NPDC1"/>
    <property type="match status" value="2"/>
</dbReference>
<evidence type="ECO:0000313" key="4">
    <source>
        <dbReference type="EMBL" id="GCC24762.1"/>
    </source>
</evidence>
<evidence type="ECO:0008006" key="6">
    <source>
        <dbReference type="Google" id="ProtNLM"/>
    </source>
</evidence>
<dbReference type="OrthoDB" id="6270617at2759"/>
<keyword evidence="2" id="KW-0812">Transmembrane</keyword>
<dbReference type="Proteomes" id="UP000287033">
    <property type="component" value="Unassembled WGS sequence"/>
</dbReference>
<organism evidence="4 5">
    <name type="scientific">Chiloscyllium punctatum</name>
    <name type="common">Brownbanded bambooshark</name>
    <name type="synonym">Hemiscyllium punctatum</name>
    <dbReference type="NCBI Taxonomy" id="137246"/>
    <lineage>
        <taxon>Eukaryota</taxon>
        <taxon>Metazoa</taxon>
        <taxon>Chordata</taxon>
        <taxon>Craniata</taxon>
        <taxon>Vertebrata</taxon>
        <taxon>Chondrichthyes</taxon>
        <taxon>Elasmobranchii</taxon>
        <taxon>Galeomorphii</taxon>
        <taxon>Galeoidea</taxon>
        <taxon>Orectolobiformes</taxon>
        <taxon>Hemiscylliidae</taxon>
        <taxon>Chiloscyllium</taxon>
    </lineage>
</organism>
<evidence type="ECO:0000256" key="2">
    <source>
        <dbReference type="SAM" id="Phobius"/>
    </source>
</evidence>
<feature type="signal peptide" evidence="3">
    <location>
        <begin position="1"/>
        <end position="29"/>
    </location>
</feature>
<dbReference type="GO" id="GO:0016020">
    <property type="term" value="C:membrane"/>
    <property type="evidence" value="ECO:0007669"/>
    <property type="project" value="InterPro"/>
</dbReference>
<gene>
    <name evidence="4" type="ORF">chiPu_0003164</name>
</gene>